<organism evidence="1">
    <name type="scientific">Anopheles darlingi</name>
    <name type="common">Mosquito</name>
    <dbReference type="NCBI Taxonomy" id="43151"/>
    <lineage>
        <taxon>Eukaryota</taxon>
        <taxon>Metazoa</taxon>
        <taxon>Ecdysozoa</taxon>
        <taxon>Arthropoda</taxon>
        <taxon>Hexapoda</taxon>
        <taxon>Insecta</taxon>
        <taxon>Pterygota</taxon>
        <taxon>Neoptera</taxon>
        <taxon>Endopterygota</taxon>
        <taxon>Diptera</taxon>
        <taxon>Nematocera</taxon>
        <taxon>Culicoidea</taxon>
        <taxon>Culicidae</taxon>
        <taxon>Anophelinae</taxon>
        <taxon>Anopheles</taxon>
    </lineage>
</organism>
<dbReference type="VEuPathDB" id="VectorBase:ADAC009074"/>
<accession>W5J7G1</accession>
<evidence type="ECO:0000313" key="1">
    <source>
        <dbReference type="EMBL" id="ETN59338.1"/>
    </source>
</evidence>
<evidence type="ECO:0000313" key="3">
    <source>
        <dbReference type="Proteomes" id="UP000000673"/>
    </source>
</evidence>
<sequence>MIVRVVRPISQLISHHRDRVHEPANGHVCVCVLEDRDRWLERSCLPPLRYPAIDPEKKPRSSSYIRWTIFIAGVAAILE</sequence>
<dbReference type="EMBL" id="ADMH02002092">
    <property type="protein sequence ID" value="ETN59338.1"/>
    <property type="molecule type" value="Genomic_DNA"/>
</dbReference>
<gene>
    <name evidence="1" type="ORF">AND_009074</name>
</gene>
<dbReference type="Proteomes" id="UP000000673">
    <property type="component" value="Unassembled WGS sequence"/>
</dbReference>
<reference evidence="1" key="2">
    <citation type="submission" date="2010-05" db="EMBL/GenBank/DDBJ databases">
        <authorList>
            <person name="Almeida L.G."/>
            <person name="Nicolas M.F."/>
            <person name="Souza R.C."/>
            <person name="Vasconcelos A.T.R."/>
        </authorList>
    </citation>
    <scope>NUCLEOTIDE SEQUENCE</scope>
</reference>
<dbReference type="EnsemblMetazoa" id="ADAC009074-RA">
    <property type="protein sequence ID" value="ADAC009074-PA"/>
    <property type="gene ID" value="ADAC009074"/>
</dbReference>
<proteinExistence type="predicted"/>
<reference evidence="1 3" key="1">
    <citation type="journal article" date="2010" name="BMC Genomics">
        <title>Combination of measures distinguishes pre-miRNAs from other stem-loops in the genome of the newly sequenced Anopheles darlingi.</title>
        <authorList>
            <person name="Mendes N.D."/>
            <person name="Freitas A.T."/>
            <person name="Vasconcelos A.T."/>
            <person name="Sagot M.F."/>
        </authorList>
    </citation>
    <scope>NUCLEOTIDE SEQUENCE</scope>
</reference>
<dbReference type="HOGENOM" id="CLU_2607962_0_0_1"/>
<reference evidence="2" key="4">
    <citation type="submission" date="2015-06" db="UniProtKB">
        <authorList>
            <consortium name="EnsemblMetazoa"/>
        </authorList>
    </citation>
    <scope>IDENTIFICATION</scope>
</reference>
<reference evidence="1" key="3">
    <citation type="journal article" date="2013" name="Nucleic Acids Res.">
        <title>The genome of Anopheles darlingi, the main neotropical malaria vector.</title>
        <authorList>
            <person name="Marinotti O."/>
            <person name="Cerqueira G.C."/>
            <person name="de Almeida L.G."/>
            <person name="Ferro M.I."/>
            <person name="Loreto E.L."/>
            <person name="Zaha A."/>
            <person name="Teixeira S.M."/>
            <person name="Wespiser A.R."/>
            <person name="Almeida E Silva A."/>
            <person name="Schlindwein A.D."/>
            <person name="Pacheco A.C."/>
            <person name="Silva A.L."/>
            <person name="Graveley B.R."/>
            <person name="Walenz B.P."/>
            <person name="Lima Bde A."/>
            <person name="Ribeiro C.A."/>
            <person name="Nunes-Silva C.G."/>
            <person name="de Carvalho C.R."/>
            <person name="Soares C.M."/>
            <person name="de Menezes C.B."/>
            <person name="Matiolli C."/>
            <person name="Caffrey D."/>
            <person name="Araujo D.A."/>
            <person name="de Oliveira D.M."/>
            <person name="Golenbock D."/>
            <person name="Grisard E.C."/>
            <person name="Fantinatti-Garboggini F."/>
            <person name="de Carvalho F.M."/>
            <person name="Barcellos F.G."/>
            <person name="Prosdocimi F."/>
            <person name="May G."/>
            <person name="Azevedo Junior G.M."/>
            <person name="Guimaraes G.M."/>
            <person name="Goldman G.H."/>
            <person name="Padilha I.Q."/>
            <person name="Batista Jda S."/>
            <person name="Ferro J.A."/>
            <person name="Ribeiro J.M."/>
            <person name="Fietto J.L."/>
            <person name="Dabbas K.M."/>
            <person name="Cerdeira L."/>
            <person name="Agnez-Lima L.F."/>
            <person name="Brocchi M."/>
            <person name="de Carvalho M.O."/>
            <person name="Teixeira Mde M."/>
            <person name="Diniz Maia Mde M."/>
            <person name="Goldman M.H."/>
            <person name="Cruz Schneider M.P."/>
            <person name="Felipe M.S."/>
            <person name="Hungria M."/>
            <person name="Nicolas M.F."/>
            <person name="Pereira M."/>
            <person name="Montes M.A."/>
            <person name="Cantao M.E."/>
            <person name="Vincentz M."/>
            <person name="Rafael M.S."/>
            <person name="Silverman N."/>
            <person name="Stoco P.H."/>
            <person name="Souza R.C."/>
            <person name="Vicentini R."/>
            <person name="Gazzinelli R.T."/>
            <person name="Neves Rde O."/>
            <person name="Silva R."/>
            <person name="Astolfi-Filho S."/>
            <person name="Maciel T.E."/>
            <person name="Urmenyi T.P."/>
            <person name="Tadei W.P."/>
            <person name="Camargo E.P."/>
            <person name="de Vasconcelos A.T."/>
        </authorList>
    </citation>
    <scope>NUCLEOTIDE SEQUENCE</scope>
</reference>
<protein>
    <submittedName>
        <fullName evidence="1 2">Uncharacterized protein</fullName>
    </submittedName>
</protein>
<dbReference type="AlphaFoldDB" id="W5J7G1"/>
<keyword evidence="3" id="KW-1185">Reference proteome</keyword>
<evidence type="ECO:0000313" key="2">
    <source>
        <dbReference type="EnsemblMetazoa" id="ADAC009074-PA"/>
    </source>
</evidence>
<name>W5J7G1_ANODA</name>